<dbReference type="PROSITE" id="PS50995">
    <property type="entry name" value="HTH_MARR_2"/>
    <property type="match status" value="1"/>
</dbReference>
<evidence type="ECO:0000313" key="6">
    <source>
        <dbReference type="EMBL" id="GII10253.1"/>
    </source>
</evidence>
<dbReference type="InterPro" id="IPR023187">
    <property type="entry name" value="Tscrpt_reg_MarR-type_CS"/>
</dbReference>
<keyword evidence="7" id="KW-1185">Reference proteome</keyword>
<name>A0ABQ4HDJ7_9ACTN</name>
<keyword evidence="1" id="KW-0805">Transcription regulation</keyword>
<dbReference type="PROSITE" id="PS01117">
    <property type="entry name" value="HTH_MARR_1"/>
    <property type="match status" value="1"/>
</dbReference>
<accession>A0ABQ4HDJ7</accession>
<dbReference type="PANTHER" id="PTHR33164">
    <property type="entry name" value="TRANSCRIPTIONAL REGULATOR, MARR FAMILY"/>
    <property type="match status" value="1"/>
</dbReference>
<sequence length="182" mass="20265">MPPDIVKPPDELVRKKDRTTMTTRSGAGGRRHEPKLPLPTLLTQVRDIALEGLHRQLADEGFEGIRYVHGSVFRYIDAEGSRLTTLAERSGLTKQAISELVSELEDHGYLERVADEVDRRAKIIRLTGRGRTAQAAAARILADVEQRWSRLLGRDQVTMLRRALEQVIALEAVGTPTASPPQ</sequence>
<dbReference type="InterPro" id="IPR039422">
    <property type="entry name" value="MarR/SlyA-like"/>
</dbReference>
<dbReference type="InterPro" id="IPR000835">
    <property type="entry name" value="HTH_MarR-typ"/>
</dbReference>
<evidence type="ECO:0000256" key="1">
    <source>
        <dbReference type="ARBA" id="ARBA00023015"/>
    </source>
</evidence>
<evidence type="ECO:0000256" key="2">
    <source>
        <dbReference type="ARBA" id="ARBA00023125"/>
    </source>
</evidence>
<evidence type="ECO:0000313" key="7">
    <source>
        <dbReference type="Proteomes" id="UP000633041"/>
    </source>
</evidence>
<dbReference type="EMBL" id="BOOL01000031">
    <property type="protein sequence ID" value="GII10253.1"/>
    <property type="molecule type" value="Genomic_DNA"/>
</dbReference>
<feature type="region of interest" description="Disordered" evidence="4">
    <location>
        <begin position="1"/>
        <end position="35"/>
    </location>
</feature>
<keyword evidence="3" id="KW-0804">Transcription</keyword>
<feature type="domain" description="HTH marR-type" evidence="5">
    <location>
        <begin position="35"/>
        <end position="169"/>
    </location>
</feature>
<dbReference type="InterPro" id="IPR036388">
    <property type="entry name" value="WH-like_DNA-bd_sf"/>
</dbReference>
<dbReference type="PANTHER" id="PTHR33164:SF99">
    <property type="entry name" value="MARR FAMILY REGULATORY PROTEIN"/>
    <property type="match status" value="1"/>
</dbReference>
<dbReference type="Gene3D" id="1.10.10.10">
    <property type="entry name" value="Winged helix-like DNA-binding domain superfamily/Winged helix DNA-binding domain"/>
    <property type="match status" value="1"/>
</dbReference>
<dbReference type="SMART" id="SM00347">
    <property type="entry name" value="HTH_MARR"/>
    <property type="match status" value="1"/>
</dbReference>
<dbReference type="InterPro" id="IPR036390">
    <property type="entry name" value="WH_DNA-bd_sf"/>
</dbReference>
<gene>
    <name evidence="6" type="ORF">Ppa06_40510</name>
</gene>
<reference evidence="6 7" key="1">
    <citation type="submission" date="2021-01" db="EMBL/GenBank/DDBJ databases">
        <title>Whole genome shotgun sequence of Planomonospora parontospora subsp. parontospora NBRC 13880.</title>
        <authorList>
            <person name="Komaki H."/>
            <person name="Tamura T."/>
        </authorList>
    </citation>
    <scope>NUCLEOTIDE SEQUENCE [LARGE SCALE GENOMIC DNA]</scope>
    <source>
        <strain evidence="6 7">NBRC 13880</strain>
    </source>
</reference>
<evidence type="ECO:0000259" key="5">
    <source>
        <dbReference type="PROSITE" id="PS50995"/>
    </source>
</evidence>
<dbReference type="Pfam" id="PF12802">
    <property type="entry name" value="MarR_2"/>
    <property type="match status" value="1"/>
</dbReference>
<proteinExistence type="predicted"/>
<organism evidence="6 7">
    <name type="scientific">Planomonospora parontospora subsp. parontospora</name>
    <dbReference type="NCBI Taxonomy" id="97194"/>
    <lineage>
        <taxon>Bacteria</taxon>
        <taxon>Bacillati</taxon>
        <taxon>Actinomycetota</taxon>
        <taxon>Actinomycetes</taxon>
        <taxon>Streptosporangiales</taxon>
        <taxon>Streptosporangiaceae</taxon>
        <taxon>Planomonospora</taxon>
    </lineage>
</organism>
<evidence type="ECO:0000256" key="3">
    <source>
        <dbReference type="ARBA" id="ARBA00023163"/>
    </source>
</evidence>
<evidence type="ECO:0000256" key="4">
    <source>
        <dbReference type="SAM" id="MobiDB-lite"/>
    </source>
</evidence>
<keyword evidence="2" id="KW-0238">DNA-binding</keyword>
<dbReference type="Proteomes" id="UP000633041">
    <property type="component" value="Unassembled WGS sequence"/>
</dbReference>
<dbReference type="SUPFAM" id="SSF46785">
    <property type="entry name" value="Winged helix' DNA-binding domain"/>
    <property type="match status" value="1"/>
</dbReference>
<protein>
    <recommendedName>
        <fullName evidence="5">HTH marR-type domain-containing protein</fullName>
    </recommendedName>
</protein>
<comment type="caution">
    <text evidence="6">The sequence shown here is derived from an EMBL/GenBank/DDBJ whole genome shotgun (WGS) entry which is preliminary data.</text>
</comment>
<dbReference type="RefSeq" id="WP_204054488.1">
    <property type="nucleotide sequence ID" value="NZ_BOOL01000031.1"/>
</dbReference>